<dbReference type="SUPFAM" id="SSF158702">
    <property type="entry name" value="Sec63 N-terminal domain-like"/>
    <property type="match status" value="1"/>
</dbReference>
<evidence type="ECO:0000256" key="3">
    <source>
        <dbReference type="ARBA" id="ARBA00022801"/>
    </source>
</evidence>
<evidence type="ECO:0000259" key="12">
    <source>
        <dbReference type="PROSITE" id="PS51192"/>
    </source>
</evidence>
<dbReference type="CDD" id="cd18795">
    <property type="entry name" value="SF2_C_Ski2"/>
    <property type="match status" value="1"/>
</dbReference>
<dbReference type="AlphaFoldDB" id="A0A9W9CMY7"/>
<dbReference type="EMBL" id="JAPEUY010000007">
    <property type="protein sequence ID" value="KAJ4371265.1"/>
    <property type="molecule type" value="Genomic_DNA"/>
</dbReference>
<keyword evidence="2" id="KW-0547">Nucleotide-binding</keyword>
<evidence type="ECO:0000313" key="14">
    <source>
        <dbReference type="EMBL" id="KAJ4371265.1"/>
    </source>
</evidence>
<dbReference type="GO" id="GO:0016787">
    <property type="term" value="F:hydrolase activity"/>
    <property type="evidence" value="ECO:0007669"/>
    <property type="project" value="UniProtKB-KW"/>
</dbReference>
<evidence type="ECO:0000256" key="11">
    <source>
        <dbReference type="SAM" id="MobiDB-lite"/>
    </source>
</evidence>
<dbReference type="PROSITE" id="PS51194">
    <property type="entry name" value="HELICASE_CTER"/>
    <property type="match status" value="1"/>
</dbReference>
<name>A0A9W9CMY7_9PLEO</name>
<evidence type="ECO:0000256" key="8">
    <source>
        <dbReference type="ARBA" id="ARBA00034617"/>
    </source>
</evidence>
<dbReference type="InterPro" id="IPR014001">
    <property type="entry name" value="Helicase_ATP-bd"/>
</dbReference>
<dbReference type="Pfam" id="PF23445">
    <property type="entry name" value="WHD_SNRNP200"/>
    <property type="match status" value="1"/>
</dbReference>
<dbReference type="GO" id="GO:0003676">
    <property type="term" value="F:nucleic acid binding"/>
    <property type="evidence" value="ECO:0007669"/>
    <property type="project" value="InterPro"/>
</dbReference>
<evidence type="ECO:0000256" key="10">
    <source>
        <dbReference type="ARBA" id="ARBA00048988"/>
    </source>
</evidence>
<keyword evidence="3 14" id="KW-0378">Hydrolase</keyword>
<dbReference type="PANTHER" id="PTHR47835:SF3">
    <property type="entry name" value="HELICASE FOR MEIOSIS 1"/>
    <property type="match status" value="1"/>
</dbReference>
<evidence type="ECO:0000256" key="7">
    <source>
        <dbReference type="ARBA" id="ARBA00023254"/>
    </source>
</evidence>
<dbReference type="InterPro" id="IPR001650">
    <property type="entry name" value="Helicase_C-like"/>
</dbReference>
<keyword evidence="6" id="KW-0413">Isomerase</keyword>
<dbReference type="PROSITE" id="PS51192">
    <property type="entry name" value="HELICASE_ATP_BIND_1"/>
    <property type="match status" value="1"/>
</dbReference>
<feature type="region of interest" description="Disordered" evidence="11">
    <location>
        <begin position="1"/>
        <end position="31"/>
    </location>
</feature>
<dbReference type="SMART" id="SM00490">
    <property type="entry name" value="HELICc"/>
    <property type="match status" value="1"/>
</dbReference>
<accession>A0A9W9CMY7</accession>
<dbReference type="GO" id="GO:0005524">
    <property type="term" value="F:ATP binding"/>
    <property type="evidence" value="ECO:0007669"/>
    <property type="project" value="UniProtKB-KW"/>
</dbReference>
<gene>
    <name evidence="14" type="primary">HFM1_2</name>
    <name evidence="14" type="ORF">N0V83_004482</name>
</gene>
<dbReference type="InterPro" id="IPR036388">
    <property type="entry name" value="WH-like_DNA-bd_sf"/>
</dbReference>
<evidence type="ECO:0000256" key="4">
    <source>
        <dbReference type="ARBA" id="ARBA00022806"/>
    </source>
</evidence>
<dbReference type="Pfam" id="PF02889">
    <property type="entry name" value="Sec63"/>
    <property type="match status" value="1"/>
</dbReference>
<feature type="compositionally biased region" description="Polar residues" evidence="11">
    <location>
        <begin position="68"/>
        <end position="81"/>
    </location>
</feature>
<keyword evidence="7" id="KW-0469">Meiosis</keyword>
<organism evidence="14 15">
    <name type="scientific">Neocucurbitaria cava</name>
    <dbReference type="NCBI Taxonomy" id="798079"/>
    <lineage>
        <taxon>Eukaryota</taxon>
        <taxon>Fungi</taxon>
        <taxon>Dikarya</taxon>
        <taxon>Ascomycota</taxon>
        <taxon>Pezizomycotina</taxon>
        <taxon>Dothideomycetes</taxon>
        <taxon>Pleosporomycetidae</taxon>
        <taxon>Pleosporales</taxon>
        <taxon>Pleosporineae</taxon>
        <taxon>Cucurbitariaceae</taxon>
        <taxon>Neocucurbitaria</taxon>
    </lineage>
</organism>
<evidence type="ECO:0000313" key="15">
    <source>
        <dbReference type="Proteomes" id="UP001140560"/>
    </source>
</evidence>
<dbReference type="Gene3D" id="1.10.3380.10">
    <property type="entry name" value="Sec63 N-terminal domain-like domain"/>
    <property type="match status" value="1"/>
</dbReference>
<dbReference type="Gene3D" id="1.10.10.10">
    <property type="entry name" value="Winged helix-like DNA-binding domain superfamily/Winged helix DNA-binding domain"/>
    <property type="match status" value="1"/>
</dbReference>
<dbReference type="InterPro" id="IPR052247">
    <property type="entry name" value="Meiotic_Crossover_Helicase"/>
</dbReference>
<evidence type="ECO:0000256" key="5">
    <source>
        <dbReference type="ARBA" id="ARBA00022840"/>
    </source>
</evidence>
<dbReference type="FunFam" id="1.10.3380.10:FF:000012">
    <property type="entry name" value="DEAD/DEAH box DNA helicase"/>
    <property type="match status" value="1"/>
</dbReference>
<comment type="catalytic activity">
    <reaction evidence="10">
        <text>ATP + H2O = ADP + phosphate + H(+)</text>
        <dbReference type="Rhea" id="RHEA:13065"/>
        <dbReference type="ChEBI" id="CHEBI:15377"/>
        <dbReference type="ChEBI" id="CHEBI:15378"/>
        <dbReference type="ChEBI" id="CHEBI:30616"/>
        <dbReference type="ChEBI" id="CHEBI:43474"/>
        <dbReference type="ChEBI" id="CHEBI:456216"/>
        <dbReference type="EC" id="5.6.2.4"/>
    </reaction>
</comment>
<dbReference type="InterPro" id="IPR011545">
    <property type="entry name" value="DEAD/DEAH_box_helicase_dom"/>
</dbReference>
<dbReference type="GO" id="GO:0043138">
    <property type="term" value="F:3'-5' DNA helicase activity"/>
    <property type="evidence" value="ECO:0007669"/>
    <property type="project" value="UniProtKB-EC"/>
</dbReference>
<dbReference type="EC" id="5.6.2.4" evidence="9"/>
<dbReference type="SUPFAM" id="SSF52540">
    <property type="entry name" value="P-loop containing nucleoside triphosphate hydrolases"/>
    <property type="match status" value="1"/>
</dbReference>
<feature type="domain" description="Helicase C-terminal" evidence="13">
    <location>
        <begin position="474"/>
        <end position="662"/>
    </location>
</feature>
<keyword evidence="4 14" id="KW-0347">Helicase</keyword>
<proteinExistence type="inferred from homology"/>
<keyword evidence="5" id="KW-0067">ATP-binding</keyword>
<dbReference type="InterPro" id="IPR004179">
    <property type="entry name" value="Sec63-dom"/>
</dbReference>
<evidence type="ECO:0000256" key="2">
    <source>
        <dbReference type="ARBA" id="ARBA00022741"/>
    </source>
</evidence>
<dbReference type="Proteomes" id="UP001140560">
    <property type="component" value="Unassembled WGS sequence"/>
</dbReference>
<dbReference type="InterPro" id="IPR027417">
    <property type="entry name" value="P-loop_NTPase"/>
</dbReference>
<evidence type="ECO:0000256" key="9">
    <source>
        <dbReference type="ARBA" id="ARBA00034808"/>
    </source>
</evidence>
<dbReference type="Pfam" id="PF00270">
    <property type="entry name" value="DEAD"/>
    <property type="match status" value="1"/>
</dbReference>
<dbReference type="GO" id="GO:0051321">
    <property type="term" value="P:meiotic cell cycle"/>
    <property type="evidence" value="ECO:0007669"/>
    <property type="project" value="UniProtKB-KW"/>
</dbReference>
<dbReference type="Pfam" id="PF00271">
    <property type="entry name" value="Helicase_C"/>
    <property type="match status" value="1"/>
</dbReference>
<feature type="domain" description="Helicase ATP-binding" evidence="12">
    <location>
        <begin position="259"/>
        <end position="433"/>
    </location>
</feature>
<evidence type="ECO:0000259" key="13">
    <source>
        <dbReference type="PROSITE" id="PS51194"/>
    </source>
</evidence>
<comment type="similarity">
    <text evidence="1">Belongs to the helicase family. SKI2 subfamily.</text>
</comment>
<dbReference type="InterPro" id="IPR036390">
    <property type="entry name" value="WH_DNA-bd_sf"/>
</dbReference>
<evidence type="ECO:0000256" key="1">
    <source>
        <dbReference type="ARBA" id="ARBA00010140"/>
    </source>
</evidence>
<feature type="region of interest" description="Disordered" evidence="11">
    <location>
        <begin position="43"/>
        <end position="168"/>
    </location>
</feature>
<dbReference type="OrthoDB" id="5575at2759"/>
<dbReference type="SUPFAM" id="SSF46785">
    <property type="entry name" value="Winged helix' DNA-binding domain"/>
    <property type="match status" value="1"/>
</dbReference>
<comment type="catalytic activity">
    <reaction evidence="8">
        <text>Couples ATP hydrolysis with the unwinding of duplex DNA by translocating in the 3'-5' direction.</text>
        <dbReference type="EC" id="5.6.2.4"/>
    </reaction>
</comment>
<comment type="caution">
    <text evidence="14">The sequence shown here is derived from an EMBL/GenBank/DDBJ whole genome shotgun (WGS) entry which is preliminary data.</text>
</comment>
<reference evidence="14" key="1">
    <citation type="submission" date="2022-10" db="EMBL/GenBank/DDBJ databases">
        <title>Tapping the CABI collections for fungal endophytes: first genome assemblies for Collariella, Neodidymelliopsis, Ascochyta clinopodiicola, Didymella pomorum, Didymosphaeria variabile, Neocosmospora piperis and Neocucurbitaria cava.</title>
        <authorList>
            <person name="Hill R."/>
        </authorList>
    </citation>
    <scope>NUCLEOTIDE SEQUENCE</scope>
    <source>
        <strain evidence="14">IMI 356814</strain>
    </source>
</reference>
<sequence>MPTAPRQRYRATQYDNPMYDAVEDDDSYDQAESFDSFDQRLLQQPYDDRQRQAAQGRARLSLAPGPSTYFSNPAPVQSQPVYQARVPDGPSLSDDDKSATEHGTGRFAYNNTQKHESSPDVQVGPSSSPALRAGRRRAKQDGQATSQREADWQVIDNEARPDRKHHNHAVKKSLQYAHSTDPQADEHEACFPVIPKKQEMARSYQHKFPLKAPPDSTDSYNDAPIVQGIRLVAITSLPDRLRTVFPFPTFNAVQSKCFDKVYRSDDNFVLASPTGSGKTAILELAICRAVATNATGQYKVVYQAPTKALCSERQRDWDMKFSPVGLKCAELTGDSDASDLRNVQSANIIVTTPEKWDSITRKWKDHEKLMRLIKLFLIDEVHILKENRGAVLEAIVSRMKSIGTDVRFIALSATVPNLQDVAAWLGKSTTEPYVPAAHEKFGEEFRPVKLQRHVCGYVCNHSNDFAFEKSLDARLPEVITEYSEGKPIMIFCATRNSTIGTARLIAKWWANKPDHDRLWTLPRKPPALLNKDLRETVASGVAFHHAGLDQNDRMQVEKAFLIGELSVICCTSTLAVGVNLPCHLVIIKNTVTFTSEGLQEYSDLEIMQMLGRAGRPQFDDSAVAVIMTRQTKVRRYDMMVTGQELLESKLHLNLIDHLNAEIGLGTIRDLLSARKWLTGTFLYIRLQQNPENYKLEGATSGQNIAELVDDICFRDITLLRENSLVSGQEYFRCTEFGHAMARYYVHFETMKVFMGLESKLSPSEILSAIAQASEFSKIRFRQGEKALYKVLNKSPSIRWSIPVNLDLPAQKVSLIIQSVLGSADISWDGEMAKHRAQYTTEIQIVFKNINSLIRCIIDCQICLGDSTSIHSALLLERSLGSRAWDDSPLQMKQIEGIGVVAVRKLVNAGIRCMDDFEACEPHRIEALLGKNPPFGLKILEKVKQFPKLRVSLHVSPSSVNAYISHTMATVNII</sequence>
<dbReference type="Gene3D" id="3.40.50.300">
    <property type="entry name" value="P-loop containing nucleotide triphosphate hydrolases"/>
    <property type="match status" value="2"/>
</dbReference>
<dbReference type="PANTHER" id="PTHR47835">
    <property type="entry name" value="HFM1, ATP DEPENDENT DNA HELICASE HOMOLOG"/>
    <property type="match status" value="1"/>
</dbReference>
<dbReference type="InterPro" id="IPR057842">
    <property type="entry name" value="WH_MER3"/>
</dbReference>
<dbReference type="FunFam" id="1.10.10.10:FF:000012">
    <property type="entry name" value="U5 small nuclear ribonucleoprotein helicase"/>
    <property type="match status" value="1"/>
</dbReference>
<keyword evidence="15" id="KW-1185">Reference proteome</keyword>
<dbReference type="SMART" id="SM00487">
    <property type="entry name" value="DEXDc"/>
    <property type="match status" value="1"/>
</dbReference>
<evidence type="ECO:0000256" key="6">
    <source>
        <dbReference type="ARBA" id="ARBA00023235"/>
    </source>
</evidence>
<feature type="compositionally biased region" description="Basic and acidic residues" evidence="11">
    <location>
        <begin position="94"/>
        <end position="104"/>
    </location>
</feature>
<dbReference type="SMART" id="SM00973">
    <property type="entry name" value="Sec63"/>
    <property type="match status" value="1"/>
</dbReference>
<protein>
    <recommendedName>
        <fullName evidence="9">DNA 3'-5' helicase</fullName>
        <ecNumber evidence="9">5.6.2.4</ecNumber>
    </recommendedName>
</protein>